<dbReference type="InterPro" id="IPR006172">
    <property type="entry name" value="DNA-dir_DNA_pol_B"/>
</dbReference>
<dbReference type="GO" id="GO:0008270">
    <property type="term" value="F:zinc ion binding"/>
    <property type="evidence" value="ECO:0007669"/>
    <property type="project" value="UniProtKB-KW"/>
</dbReference>
<dbReference type="Pfam" id="PF03104">
    <property type="entry name" value="DNA_pol_B_exo1"/>
    <property type="match status" value="1"/>
</dbReference>
<dbReference type="Gene3D" id="3.30.342.10">
    <property type="entry name" value="DNA Polymerase, chain B, domain 1"/>
    <property type="match status" value="1"/>
</dbReference>
<evidence type="ECO:0000256" key="8">
    <source>
        <dbReference type="ARBA" id="ARBA00022723"/>
    </source>
</evidence>
<dbReference type="Pfam" id="PF22634">
    <property type="entry name" value="POL2_thumb"/>
    <property type="match status" value="1"/>
</dbReference>
<dbReference type="InterPro" id="IPR006134">
    <property type="entry name" value="DNA-dir_DNA_pol_B_multi_dom"/>
</dbReference>
<dbReference type="GO" id="GO:0008622">
    <property type="term" value="C:epsilon DNA polymerase complex"/>
    <property type="evidence" value="ECO:0007669"/>
    <property type="project" value="InterPro"/>
</dbReference>
<evidence type="ECO:0000256" key="7">
    <source>
        <dbReference type="ARBA" id="ARBA00022705"/>
    </source>
</evidence>
<evidence type="ECO:0000256" key="6">
    <source>
        <dbReference type="ARBA" id="ARBA00022695"/>
    </source>
</evidence>
<dbReference type="GO" id="GO:0003677">
    <property type="term" value="F:DNA binding"/>
    <property type="evidence" value="ECO:0007669"/>
    <property type="project" value="UniProtKB-KW"/>
</dbReference>
<dbReference type="FunFam" id="1.10.287.690:FF:000005">
    <property type="entry name" value="DNA polymerase epsilon catalytic subunit"/>
    <property type="match status" value="1"/>
</dbReference>
<dbReference type="Gene3D" id="3.90.1600.10">
    <property type="entry name" value="Palm domain of DNA polymerase"/>
    <property type="match status" value="1"/>
</dbReference>
<dbReference type="InterPro" id="IPR055191">
    <property type="entry name" value="POL2_thumb"/>
</dbReference>
<dbReference type="GO" id="GO:0003887">
    <property type="term" value="F:DNA-directed DNA polymerase activity"/>
    <property type="evidence" value="ECO:0007669"/>
    <property type="project" value="UniProtKB-KW"/>
</dbReference>
<dbReference type="GO" id="GO:0008310">
    <property type="term" value="F:single-stranded DNA 3'-5' DNA exonuclease activity"/>
    <property type="evidence" value="ECO:0007669"/>
    <property type="project" value="TreeGrafter"/>
</dbReference>
<dbReference type="InterPro" id="IPR043502">
    <property type="entry name" value="DNA/RNA_pol_sf"/>
</dbReference>
<name>A0AA88LKX3_ARTSF</name>
<dbReference type="InterPro" id="IPR042087">
    <property type="entry name" value="DNA_pol_B_thumb"/>
</dbReference>
<comment type="catalytic activity">
    <reaction evidence="16">
        <text>DNA(n) + a 2'-deoxyribonucleoside 5'-triphosphate = DNA(n+1) + diphosphate</text>
        <dbReference type="Rhea" id="RHEA:22508"/>
        <dbReference type="Rhea" id="RHEA-COMP:17339"/>
        <dbReference type="Rhea" id="RHEA-COMP:17340"/>
        <dbReference type="ChEBI" id="CHEBI:33019"/>
        <dbReference type="ChEBI" id="CHEBI:61560"/>
        <dbReference type="ChEBI" id="CHEBI:173112"/>
        <dbReference type="EC" id="2.7.7.7"/>
    </reaction>
</comment>
<gene>
    <name evidence="18" type="ORF">QYM36_000327</name>
</gene>
<keyword evidence="6 16" id="KW-0548">Nucleotidyltransferase</keyword>
<keyword evidence="5 16" id="KW-0808">Transferase</keyword>
<dbReference type="InterPro" id="IPR012337">
    <property type="entry name" value="RNaseH-like_sf"/>
</dbReference>
<dbReference type="EMBL" id="JAVRJZ010000002">
    <property type="protein sequence ID" value="KAK2725805.1"/>
    <property type="molecule type" value="Genomic_DNA"/>
</dbReference>
<keyword evidence="13 16" id="KW-0411">Iron-sulfur</keyword>
<dbReference type="SUPFAM" id="SSF56672">
    <property type="entry name" value="DNA/RNA polymerases"/>
    <property type="match status" value="1"/>
</dbReference>
<dbReference type="GO" id="GO:0006272">
    <property type="term" value="P:leading strand elongation"/>
    <property type="evidence" value="ECO:0007669"/>
    <property type="project" value="TreeGrafter"/>
</dbReference>
<reference evidence="18" key="1">
    <citation type="submission" date="2023-07" db="EMBL/GenBank/DDBJ databases">
        <title>Chromosome-level genome assembly of Artemia franciscana.</title>
        <authorList>
            <person name="Jo E."/>
        </authorList>
    </citation>
    <scope>NUCLEOTIDE SEQUENCE</scope>
    <source>
        <tissue evidence="18">Whole body</tissue>
    </source>
</reference>
<dbReference type="InterPro" id="IPR023211">
    <property type="entry name" value="DNA_pol_palm_dom_sf"/>
</dbReference>
<keyword evidence="12 16" id="KW-0408">Iron</keyword>
<dbReference type="SMART" id="SM01159">
    <property type="entry name" value="DUF1744"/>
    <property type="match status" value="1"/>
</dbReference>
<dbReference type="PANTHER" id="PTHR10670">
    <property type="entry name" value="DNA POLYMERASE EPSILON CATALYTIC SUBUNIT A"/>
    <property type="match status" value="1"/>
</dbReference>
<feature type="domain" description="DNA polymerase epsilon catalytic subunit A C-terminal" evidence="17">
    <location>
        <begin position="1655"/>
        <end position="1841"/>
    </location>
</feature>
<dbReference type="FunFam" id="3.30.420.10:FF:000010">
    <property type="entry name" value="DNA polymerase epsilon catalytic subunit"/>
    <property type="match status" value="1"/>
</dbReference>
<evidence type="ECO:0000256" key="4">
    <source>
        <dbReference type="ARBA" id="ARBA00022485"/>
    </source>
</evidence>
<dbReference type="GO" id="GO:0051539">
    <property type="term" value="F:4 iron, 4 sulfur cluster binding"/>
    <property type="evidence" value="ECO:0007669"/>
    <property type="project" value="UniProtKB-KW"/>
</dbReference>
<evidence type="ECO:0000313" key="18">
    <source>
        <dbReference type="EMBL" id="KAK2725805.1"/>
    </source>
</evidence>
<proteinExistence type="inferred from homology"/>
<evidence type="ECO:0000259" key="17">
    <source>
        <dbReference type="SMART" id="SM01159"/>
    </source>
</evidence>
<evidence type="ECO:0000256" key="9">
    <source>
        <dbReference type="ARBA" id="ARBA00022771"/>
    </source>
</evidence>
<dbReference type="InterPro" id="IPR029703">
    <property type="entry name" value="POL2"/>
</dbReference>
<protein>
    <recommendedName>
        <fullName evidence="16">DNA polymerase epsilon catalytic subunit</fullName>
        <ecNumber evidence="16">2.7.7.7</ecNumber>
    </recommendedName>
</protein>
<dbReference type="InterPro" id="IPR013697">
    <property type="entry name" value="DNA_pol_e_suA_C"/>
</dbReference>
<keyword evidence="14 16" id="KW-0238">DNA-binding</keyword>
<dbReference type="Gene3D" id="3.30.420.10">
    <property type="entry name" value="Ribonuclease H-like superfamily/Ribonuclease H"/>
    <property type="match status" value="1"/>
</dbReference>
<feature type="non-terminal residue" evidence="18">
    <location>
        <position position="1841"/>
    </location>
</feature>
<dbReference type="SMART" id="SM00486">
    <property type="entry name" value="POLBc"/>
    <property type="match status" value="1"/>
</dbReference>
<dbReference type="SUPFAM" id="SSF53098">
    <property type="entry name" value="Ribonuclease H-like"/>
    <property type="match status" value="1"/>
</dbReference>
<comment type="cofactor">
    <cofactor evidence="1 16">
        <name>[4Fe-4S] cluster</name>
        <dbReference type="ChEBI" id="CHEBI:49883"/>
    </cofactor>
</comment>
<dbReference type="FunFam" id="1.10.132.60:FF:000002">
    <property type="entry name" value="DNA polymerase epsilon catalytic subunit"/>
    <property type="match status" value="1"/>
</dbReference>
<dbReference type="Pfam" id="PF00136">
    <property type="entry name" value="DNA_pol_B"/>
    <property type="match status" value="1"/>
</dbReference>
<keyword evidence="15 16" id="KW-0539">Nucleus</keyword>
<dbReference type="InterPro" id="IPR036397">
    <property type="entry name" value="RNaseH_sf"/>
</dbReference>
<comment type="caution">
    <text evidence="18">The sequence shown here is derived from an EMBL/GenBank/DDBJ whole genome shotgun (WGS) entry which is preliminary data.</text>
</comment>
<organism evidence="18 19">
    <name type="scientific">Artemia franciscana</name>
    <name type="common">Brine shrimp</name>
    <name type="synonym">Artemia sanfranciscana</name>
    <dbReference type="NCBI Taxonomy" id="6661"/>
    <lineage>
        <taxon>Eukaryota</taxon>
        <taxon>Metazoa</taxon>
        <taxon>Ecdysozoa</taxon>
        <taxon>Arthropoda</taxon>
        <taxon>Crustacea</taxon>
        <taxon>Branchiopoda</taxon>
        <taxon>Anostraca</taxon>
        <taxon>Artemiidae</taxon>
        <taxon>Artemia</taxon>
    </lineage>
</organism>
<evidence type="ECO:0000256" key="14">
    <source>
        <dbReference type="ARBA" id="ARBA00023125"/>
    </source>
</evidence>
<evidence type="ECO:0000256" key="1">
    <source>
        <dbReference type="ARBA" id="ARBA00001966"/>
    </source>
</evidence>
<dbReference type="InterPro" id="IPR006133">
    <property type="entry name" value="DNA-dir_DNA_pol_B_exonuc"/>
</dbReference>
<dbReference type="Proteomes" id="UP001187531">
    <property type="component" value="Unassembled WGS sequence"/>
</dbReference>
<evidence type="ECO:0000256" key="3">
    <source>
        <dbReference type="ARBA" id="ARBA00005755"/>
    </source>
</evidence>
<evidence type="ECO:0000256" key="11">
    <source>
        <dbReference type="ARBA" id="ARBA00022932"/>
    </source>
</evidence>
<comment type="function">
    <text evidence="16">DNA polymerase II participates in chromosomal DNA replication.</text>
</comment>
<keyword evidence="7 16" id="KW-0235">DNA replication</keyword>
<dbReference type="EC" id="2.7.7.7" evidence="16"/>
<dbReference type="CDD" id="cd05779">
    <property type="entry name" value="DNA_polB_epsilon_exo"/>
    <property type="match status" value="1"/>
</dbReference>
<dbReference type="GO" id="GO:0006297">
    <property type="term" value="P:nucleotide-excision repair, DNA gap filling"/>
    <property type="evidence" value="ECO:0007669"/>
    <property type="project" value="TreeGrafter"/>
</dbReference>
<evidence type="ECO:0000256" key="15">
    <source>
        <dbReference type="ARBA" id="ARBA00023242"/>
    </source>
</evidence>
<sequence>TEDGLFYRIRQEAEELVRTFASSFMNLSYIRTFSNILELDEKNEPQYLPLRQVYLGMEAHDSMALLSCDPCVKQTELDLVYRAARDFYVEAIAQIKARFKFEDPIFEFTKVLDPKVARELTSNGIYRLFSREQSSDQRLRTSLENDEIDAKFGFECLKENGEKIGYLLNMHTTEIMDQDKRLVSAVDYYFIQEDGSRFKASVPYKPYFYVLPKTGCFQEVLAYLSKKYAGILHSCEPCTKEDLELLNHLVGLKQNYLKLTFLNMNDLIKVKRQLLPRIRKNRELEKSSTIYAEMLTAALSGDDPESGAKRIYDQLDNIVDIREYDVPYHVRVSIDLKIFVGLWYSIKIHGSEPPVLTHRQDIIETPDTIVLAFDIETTKLPLKFPDASTDQIMMISYMIDGQGYLITNREIVAVDVENFEYTPKPEFEGLFTIFNEANEEKLILRFFDHILEVKPHIFVTYNGDFFDWSFVEARAAVYHLNMERMIGFAKDSQGVYCSRPSIHMDCFCWVKRDSYLPVGSQNLKAVAKAKLRYDPVQLDPEDMCRMAAEQPQVLANYSVSDAVATYYLYMKYVHPFIFALCTIIPMEPDEVLRKGSGTLCEALLEVEAYHANIMFPNKQESELNKMTEDGHVLDSETYVGGHVEALESGVFRADIPCRFRLVPEALAMLHDTVERTLKHALVEEEKIPMETVTNFNEVVEEIKTKLISLKETPMRLEMPIIYHLDVGAMYPNIILTNRLQPSAMVDETICAACDFNKPGASCQREMTWMWRGEFMPATRGEYQRIQQQLEMERFPAVIPGGPVRAYHELTKEEQAAFEKKRLTEYCRKAYKKVHVTRMEERKQTICQKENSFYVDTVRAFRDRRYEYKGLSKTAKKQVSDAIAKGDAGEIKSAKNREVLYDSLQLAHKCILNSFYGYVMRKGARWHSMEMAGIVCYTGASIIRKARELVEQIGRPLELDTDGIWCILPASFPENYVIKTSNPKKSKITISYPGAMLNISLLFSRTESTINLSECEILSPCDEDAIKYFKFEKNVKDHYTNNQYHELVDPENLGYVTRAENSIFFEVDGPYLAMILPASKEEGKKLKKRYAVFNFDGSLAELKGFEVKRRGELQLIKIFQSSVFEAFLKGDSLETCYAAVAKVADYWLDVLYSRAANMPDCELFELISENRSMSRKLEDYGEQKSTSISTAKRLAEFLGDQMVKDAGLSCRFVISRKPDGAPVTERAIPLAIFQSEPSVKRHYLRRWLKDNSIDDPDIRDVLDWDYYIERLGGCIMKIVTIPAALQGVSNPVPRVRHPDWLHKKMLDKNDTLRQRKINELFSVGAKKFMTAESIEVESVEIEDIGQNLRKDNITKAIVHKRKRIVEEESYDLSKSWREVLGPIPEMGSTRESLQTWLRYHKKKWKFQALQKTSERSATSLRATEDDVISAVPRTVNTGTIGSFLRRAQRTLLSNPWQIIQIASINNSGTFRLWALVGNELHQLKLTVPRVFYINQRSPKTVPEAEGLLWKKSNKILPRAHPVMNLYEYTVPEDIYQEHSSSINAELSTPDIEGIYETQVPLEFRALVNLGCVCTVDKDAARLLAAKPDTDTFALNQLVFRSVAQYSYLENWGNNLKQIYFYHHKSGNKQLFALFFTVTQKAVFFVLDTVRNNQMPNLGNMYEEERFSKIQKGKDVESLPATGYKFTVQSENDIRMVYRGIQRQIQAYKDEKRGPTLAAVQSPIYTVSALVNSIPLFGDFPLVPVHAPAERENLYAVLEWQKVAARACIKSFLRYNSILEGSLEQSRYFHVPLGNLPSDATFFGADLFYTRHLQKQNFVLWVSQSERPDLGGKEEDDSRMLTE</sequence>
<accession>A0AA88LKX3</accession>
<keyword evidence="4 16" id="KW-0004">4Fe-4S</keyword>
<evidence type="ECO:0000256" key="2">
    <source>
        <dbReference type="ARBA" id="ARBA00004123"/>
    </source>
</evidence>
<keyword evidence="8 16" id="KW-0479">Metal-binding</keyword>
<dbReference type="CDD" id="cd05535">
    <property type="entry name" value="POLBc_epsilon"/>
    <property type="match status" value="1"/>
</dbReference>
<evidence type="ECO:0000256" key="13">
    <source>
        <dbReference type="ARBA" id="ARBA00023014"/>
    </source>
</evidence>
<comment type="subcellular location">
    <subcellularLocation>
        <location evidence="2 16">Nucleus</location>
    </subcellularLocation>
</comment>
<dbReference type="Gene3D" id="1.10.132.60">
    <property type="entry name" value="DNA polymerase family B, C-terminal domain"/>
    <property type="match status" value="1"/>
</dbReference>
<dbReference type="GO" id="GO:0000166">
    <property type="term" value="F:nucleotide binding"/>
    <property type="evidence" value="ECO:0007669"/>
    <property type="project" value="InterPro"/>
</dbReference>
<keyword evidence="10 16" id="KW-0862">Zinc</keyword>
<dbReference type="GO" id="GO:0000278">
    <property type="term" value="P:mitotic cell cycle"/>
    <property type="evidence" value="ECO:0007669"/>
    <property type="project" value="TreeGrafter"/>
</dbReference>
<evidence type="ECO:0000256" key="12">
    <source>
        <dbReference type="ARBA" id="ARBA00023004"/>
    </source>
</evidence>
<evidence type="ECO:0000256" key="10">
    <source>
        <dbReference type="ARBA" id="ARBA00022833"/>
    </source>
</evidence>
<evidence type="ECO:0000256" key="5">
    <source>
        <dbReference type="ARBA" id="ARBA00022679"/>
    </source>
</evidence>
<dbReference type="Pfam" id="PF08490">
    <property type="entry name" value="DUF1744"/>
    <property type="match status" value="1"/>
</dbReference>
<dbReference type="Gene3D" id="1.10.287.690">
    <property type="entry name" value="Helix hairpin bin"/>
    <property type="match status" value="1"/>
</dbReference>
<evidence type="ECO:0000313" key="19">
    <source>
        <dbReference type="Proteomes" id="UP001187531"/>
    </source>
</evidence>
<evidence type="ECO:0000256" key="16">
    <source>
        <dbReference type="RuleBase" id="RU365029"/>
    </source>
</evidence>
<keyword evidence="9 16" id="KW-0863">Zinc-finger</keyword>
<dbReference type="GO" id="GO:0006287">
    <property type="term" value="P:base-excision repair, gap-filling"/>
    <property type="evidence" value="ECO:0007669"/>
    <property type="project" value="TreeGrafter"/>
</dbReference>
<keyword evidence="19" id="KW-1185">Reference proteome</keyword>
<feature type="non-terminal residue" evidence="18">
    <location>
        <position position="1"/>
    </location>
</feature>
<keyword evidence="11 16" id="KW-0239">DNA-directed DNA polymerase</keyword>
<comment type="similarity">
    <text evidence="3 16">Belongs to the DNA polymerase type-B family.</text>
</comment>
<dbReference type="PANTHER" id="PTHR10670:SF0">
    <property type="entry name" value="DNA POLYMERASE EPSILON CATALYTIC SUBUNIT A"/>
    <property type="match status" value="1"/>
</dbReference>
<dbReference type="GO" id="GO:0045004">
    <property type="term" value="P:DNA replication proofreading"/>
    <property type="evidence" value="ECO:0007669"/>
    <property type="project" value="TreeGrafter"/>
</dbReference>